<keyword evidence="3" id="KW-0418">Kinase</keyword>
<dbReference type="EMBL" id="JH711589">
    <property type="protein sequence ID" value="EIW75362.1"/>
    <property type="molecule type" value="Genomic_DNA"/>
</dbReference>
<dbReference type="InterPro" id="IPR000719">
    <property type="entry name" value="Prot_kinase_dom"/>
</dbReference>
<dbReference type="GeneID" id="19204100"/>
<dbReference type="InterPro" id="IPR008271">
    <property type="entry name" value="Ser/Thr_kinase_AS"/>
</dbReference>
<evidence type="ECO:0000313" key="4">
    <source>
        <dbReference type="Proteomes" id="UP000053558"/>
    </source>
</evidence>
<gene>
    <name evidence="3" type="ORF">CONPUDRAFT_159486</name>
</gene>
<dbReference type="KEGG" id="cput:CONPUDRAFT_159486"/>
<evidence type="ECO:0000256" key="1">
    <source>
        <dbReference type="SAM" id="SignalP"/>
    </source>
</evidence>
<keyword evidence="1" id="KW-0732">Signal</keyword>
<comment type="caution">
    <text evidence="3">The sequence shown here is derived from an EMBL/GenBank/DDBJ whole genome shotgun (WGS) entry which is preliminary data.</text>
</comment>
<reference evidence="4" key="1">
    <citation type="journal article" date="2012" name="Science">
        <title>The Paleozoic origin of enzymatic lignin decomposition reconstructed from 31 fungal genomes.</title>
        <authorList>
            <person name="Floudas D."/>
            <person name="Binder M."/>
            <person name="Riley R."/>
            <person name="Barry K."/>
            <person name="Blanchette R.A."/>
            <person name="Henrissat B."/>
            <person name="Martinez A.T."/>
            <person name="Otillar R."/>
            <person name="Spatafora J.W."/>
            <person name="Yadav J.S."/>
            <person name="Aerts A."/>
            <person name="Benoit I."/>
            <person name="Boyd A."/>
            <person name="Carlson A."/>
            <person name="Copeland A."/>
            <person name="Coutinho P.M."/>
            <person name="de Vries R.P."/>
            <person name="Ferreira P."/>
            <person name="Findley K."/>
            <person name="Foster B."/>
            <person name="Gaskell J."/>
            <person name="Glotzer D."/>
            <person name="Gorecki P."/>
            <person name="Heitman J."/>
            <person name="Hesse C."/>
            <person name="Hori C."/>
            <person name="Igarashi K."/>
            <person name="Jurgens J.A."/>
            <person name="Kallen N."/>
            <person name="Kersten P."/>
            <person name="Kohler A."/>
            <person name="Kuees U."/>
            <person name="Kumar T.K.A."/>
            <person name="Kuo A."/>
            <person name="LaButti K."/>
            <person name="Larrondo L.F."/>
            <person name="Lindquist E."/>
            <person name="Ling A."/>
            <person name="Lombard V."/>
            <person name="Lucas S."/>
            <person name="Lundell T."/>
            <person name="Martin R."/>
            <person name="McLaughlin D.J."/>
            <person name="Morgenstern I."/>
            <person name="Morin E."/>
            <person name="Murat C."/>
            <person name="Nagy L.G."/>
            <person name="Nolan M."/>
            <person name="Ohm R.A."/>
            <person name="Patyshakuliyeva A."/>
            <person name="Rokas A."/>
            <person name="Ruiz-Duenas F.J."/>
            <person name="Sabat G."/>
            <person name="Salamov A."/>
            <person name="Samejima M."/>
            <person name="Schmutz J."/>
            <person name="Slot J.C."/>
            <person name="St John F."/>
            <person name="Stenlid J."/>
            <person name="Sun H."/>
            <person name="Sun S."/>
            <person name="Syed K."/>
            <person name="Tsang A."/>
            <person name="Wiebenga A."/>
            <person name="Young D."/>
            <person name="Pisabarro A."/>
            <person name="Eastwood D.C."/>
            <person name="Martin F."/>
            <person name="Cullen D."/>
            <person name="Grigoriev I.V."/>
            <person name="Hibbett D.S."/>
        </authorList>
    </citation>
    <scope>NUCLEOTIDE SEQUENCE [LARGE SCALE GENOMIC DNA]</scope>
    <source>
        <strain evidence="4">RWD-64-598 SS2</strain>
    </source>
</reference>
<feature type="chain" id="PRO_5024375164" evidence="1">
    <location>
        <begin position="19"/>
        <end position="310"/>
    </location>
</feature>
<keyword evidence="3" id="KW-0808">Transferase</keyword>
<protein>
    <submittedName>
        <fullName evidence="3">Kinase-like protein</fullName>
    </submittedName>
</protein>
<dbReference type="PROSITE" id="PS50011">
    <property type="entry name" value="PROTEIN_KINASE_DOM"/>
    <property type="match status" value="1"/>
</dbReference>
<evidence type="ECO:0000259" key="2">
    <source>
        <dbReference type="PROSITE" id="PS50011"/>
    </source>
</evidence>
<keyword evidence="4" id="KW-1185">Reference proteome</keyword>
<dbReference type="GO" id="GO:0005524">
    <property type="term" value="F:ATP binding"/>
    <property type="evidence" value="ECO:0007669"/>
    <property type="project" value="InterPro"/>
</dbReference>
<dbReference type="GO" id="GO:0004672">
    <property type="term" value="F:protein kinase activity"/>
    <property type="evidence" value="ECO:0007669"/>
    <property type="project" value="InterPro"/>
</dbReference>
<dbReference type="RefSeq" id="XP_007774747.1">
    <property type="nucleotide sequence ID" value="XM_007776557.1"/>
</dbReference>
<dbReference type="OrthoDB" id="10252171at2759"/>
<dbReference type="Proteomes" id="UP000053558">
    <property type="component" value="Unassembled WGS sequence"/>
</dbReference>
<dbReference type="Pfam" id="PF00069">
    <property type="entry name" value="Pkinase"/>
    <property type="match status" value="1"/>
</dbReference>
<name>A0A5M3M7V9_CONPW</name>
<dbReference type="PROSITE" id="PS00108">
    <property type="entry name" value="PROTEIN_KINASE_ST"/>
    <property type="match status" value="1"/>
</dbReference>
<dbReference type="SMART" id="SM00220">
    <property type="entry name" value="S_TKc"/>
    <property type="match status" value="1"/>
</dbReference>
<evidence type="ECO:0000313" key="3">
    <source>
        <dbReference type="EMBL" id="EIW75362.1"/>
    </source>
</evidence>
<accession>A0A5M3M7V9</accession>
<dbReference type="InterPro" id="IPR011009">
    <property type="entry name" value="Kinase-like_dom_sf"/>
</dbReference>
<dbReference type="SUPFAM" id="SSF56112">
    <property type="entry name" value="Protein kinase-like (PK-like)"/>
    <property type="match status" value="1"/>
</dbReference>
<organism evidence="3 4">
    <name type="scientific">Coniophora puteana (strain RWD-64-598)</name>
    <name type="common">Brown rot fungus</name>
    <dbReference type="NCBI Taxonomy" id="741705"/>
    <lineage>
        <taxon>Eukaryota</taxon>
        <taxon>Fungi</taxon>
        <taxon>Dikarya</taxon>
        <taxon>Basidiomycota</taxon>
        <taxon>Agaricomycotina</taxon>
        <taxon>Agaricomycetes</taxon>
        <taxon>Agaricomycetidae</taxon>
        <taxon>Boletales</taxon>
        <taxon>Coniophorineae</taxon>
        <taxon>Coniophoraceae</taxon>
        <taxon>Coniophora</taxon>
    </lineage>
</organism>
<proteinExistence type="predicted"/>
<sequence>MFLVVAILGIIQPVFVNSTSPYQDKHSAVGPAIDFSNRFVGRFIREFMHRDKKEIKPSVHAERNVRTARGIAHQDLKPENVLLTRGNPLTAKVADFGLAKVADSKTFLKTRCGTEAYVAPEVLIRKDQDPYSDLVDAWSVGVIAFYMLTGENLFIDDHSIKNVKKRISRRRIWWPYLRGVNPSNNAMNLIAGLLQRANDGSMSVSEARDHPWFVEFGPLAPQSKNPEQTITRASTSTTVADLHNIATVPGLLHNVTVSDVNDCTEHVKDESDGSLDEPADETKDIDTRKRSWVANALPAPQVGFKKWKSI</sequence>
<dbReference type="Gene3D" id="1.10.510.10">
    <property type="entry name" value="Transferase(Phosphotransferase) domain 1"/>
    <property type="match status" value="1"/>
</dbReference>
<feature type="domain" description="Protein kinase" evidence="2">
    <location>
        <begin position="1"/>
        <end position="213"/>
    </location>
</feature>
<feature type="signal peptide" evidence="1">
    <location>
        <begin position="1"/>
        <end position="18"/>
    </location>
</feature>
<dbReference type="PANTHER" id="PTHR24347">
    <property type="entry name" value="SERINE/THREONINE-PROTEIN KINASE"/>
    <property type="match status" value="1"/>
</dbReference>
<dbReference type="AlphaFoldDB" id="A0A5M3M7V9"/>